<dbReference type="Proteomes" id="UP001521184">
    <property type="component" value="Unassembled WGS sequence"/>
</dbReference>
<dbReference type="EMBL" id="JAKEKT020000115">
    <property type="protein sequence ID" value="KAL1635446.1"/>
    <property type="molecule type" value="Genomic_DNA"/>
</dbReference>
<proteinExistence type="predicted"/>
<keyword evidence="1" id="KW-0812">Transmembrane</keyword>
<keyword evidence="1" id="KW-0472">Membrane</keyword>
<sequence>MAAQIWIDAIRYGTIRYGALPRLGPAIHTQSPIVTLTLPAPVCSQTDVLAPPSVAICTTLPVPVALPTLRVPDNDATDLLDPINYMYMTHAIHLLIFIMGIALRAGYEIPYWEIIVVGFFHMAYTMALVEINRAAVKNNTQAP</sequence>
<keyword evidence="3" id="KW-1185">Reference proteome</keyword>
<accession>A0ABR3T862</accession>
<evidence type="ECO:0000256" key="1">
    <source>
        <dbReference type="SAM" id="Phobius"/>
    </source>
</evidence>
<organism evidence="2 3">
    <name type="scientific">Diplodia intermedia</name>
    <dbReference type="NCBI Taxonomy" id="856260"/>
    <lineage>
        <taxon>Eukaryota</taxon>
        <taxon>Fungi</taxon>
        <taxon>Dikarya</taxon>
        <taxon>Ascomycota</taxon>
        <taxon>Pezizomycotina</taxon>
        <taxon>Dothideomycetes</taxon>
        <taxon>Dothideomycetes incertae sedis</taxon>
        <taxon>Botryosphaeriales</taxon>
        <taxon>Botryosphaeriaceae</taxon>
        <taxon>Diplodia</taxon>
    </lineage>
</organism>
<evidence type="ECO:0000313" key="2">
    <source>
        <dbReference type="EMBL" id="KAL1635446.1"/>
    </source>
</evidence>
<gene>
    <name evidence="2" type="ORF">SLS58_010255</name>
</gene>
<feature type="transmembrane region" description="Helical" evidence="1">
    <location>
        <begin position="109"/>
        <end position="129"/>
    </location>
</feature>
<keyword evidence="1" id="KW-1133">Transmembrane helix</keyword>
<reference evidence="2 3" key="1">
    <citation type="journal article" date="2023" name="Plant Dis.">
        <title>First Report of Diplodia intermedia Causing Canker and Dieback Diseases on Apple Trees in Canada.</title>
        <authorList>
            <person name="Ellouze W."/>
            <person name="Ilyukhin E."/>
            <person name="Sulman M."/>
            <person name="Ali S."/>
        </authorList>
    </citation>
    <scope>NUCLEOTIDE SEQUENCE [LARGE SCALE GENOMIC DNA]</scope>
    <source>
        <strain evidence="2 3">M45-28</strain>
    </source>
</reference>
<evidence type="ECO:0000313" key="3">
    <source>
        <dbReference type="Proteomes" id="UP001521184"/>
    </source>
</evidence>
<comment type="caution">
    <text evidence="2">The sequence shown here is derived from an EMBL/GenBank/DDBJ whole genome shotgun (WGS) entry which is preliminary data.</text>
</comment>
<name>A0ABR3T862_9PEZI</name>
<protein>
    <submittedName>
        <fullName evidence="2">Uncharacterized protein</fullName>
    </submittedName>
</protein>
<feature type="transmembrane region" description="Helical" evidence="1">
    <location>
        <begin position="85"/>
        <end position="103"/>
    </location>
</feature>